<reference evidence="2 3" key="1">
    <citation type="submission" date="2018-09" db="EMBL/GenBank/DDBJ databases">
        <authorList>
            <person name="Livingstone P.G."/>
            <person name="Whitworth D.E."/>
        </authorList>
    </citation>
    <scope>NUCLEOTIDE SEQUENCE [LARGE SCALE GENOMIC DNA]</scope>
    <source>
        <strain evidence="2 3">CA031B</strain>
    </source>
</reference>
<protein>
    <submittedName>
        <fullName evidence="2">Competence protein ComE</fullName>
    </submittedName>
</protein>
<dbReference type="EMBL" id="RAWI01001317">
    <property type="protein sequence ID" value="RKH76692.1"/>
    <property type="molecule type" value="Genomic_DNA"/>
</dbReference>
<gene>
    <name evidence="2" type="ORF">D7Y13_44275</name>
</gene>
<keyword evidence="3" id="KW-1185">Reference proteome</keyword>
<evidence type="ECO:0000313" key="3">
    <source>
        <dbReference type="Proteomes" id="UP000278907"/>
    </source>
</evidence>
<name>A0ABX9Q2X1_9BACT</name>
<accession>A0ABX9Q2X1</accession>
<sequence>MNDDYRDRLEDLIARLPARNLGPRRSATPAEEEPAQE</sequence>
<comment type="caution">
    <text evidence="2">The sequence shown here is derived from an EMBL/GenBank/DDBJ whole genome shotgun (WGS) entry which is preliminary data.</text>
</comment>
<proteinExistence type="predicted"/>
<feature type="non-terminal residue" evidence="2">
    <location>
        <position position="37"/>
    </location>
</feature>
<evidence type="ECO:0000256" key="1">
    <source>
        <dbReference type="SAM" id="MobiDB-lite"/>
    </source>
</evidence>
<feature type="region of interest" description="Disordered" evidence="1">
    <location>
        <begin position="17"/>
        <end position="37"/>
    </location>
</feature>
<evidence type="ECO:0000313" key="2">
    <source>
        <dbReference type="EMBL" id="RKH76692.1"/>
    </source>
</evidence>
<dbReference type="Proteomes" id="UP000278907">
    <property type="component" value="Unassembled WGS sequence"/>
</dbReference>
<organism evidence="2 3">
    <name type="scientific">Corallococcus praedator</name>
    <dbReference type="NCBI Taxonomy" id="2316724"/>
    <lineage>
        <taxon>Bacteria</taxon>
        <taxon>Pseudomonadati</taxon>
        <taxon>Myxococcota</taxon>
        <taxon>Myxococcia</taxon>
        <taxon>Myxococcales</taxon>
        <taxon>Cystobacterineae</taxon>
        <taxon>Myxococcaceae</taxon>
        <taxon>Corallococcus</taxon>
    </lineage>
</organism>